<keyword evidence="1" id="KW-1185">Reference proteome</keyword>
<organism evidence="1 2">
    <name type="scientific">Toxocara canis</name>
    <name type="common">Canine roundworm</name>
    <dbReference type="NCBI Taxonomy" id="6265"/>
    <lineage>
        <taxon>Eukaryota</taxon>
        <taxon>Metazoa</taxon>
        <taxon>Ecdysozoa</taxon>
        <taxon>Nematoda</taxon>
        <taxon>Chromadorea</taxon>
        <taxon>Rhabditida</taxon>
        <taxon>Spirurina</taxon>
        <taxon>Ascaridomorpha</taxon>
        <taxon>Ascaridoidea</taxon>
        <taxon>Toxocaridae</taxon>
        <taxon>Toxocara</taxon>
    </lineage>
</organism>
<evidence type="ECO:0000313" key="2">
    <source>
        <dbReference type="WBParaSite" id="TCNE_0000756701-mRNA-1"/>
    </source>
</evidence>
<reference evidence="2" key="1">
    <citation type="submission" date="2016-06" db="UniProtKB">
        <authorList>
            <consortium name="WormBaseParasite"/>
        </authorList>
    </citation>
    <scope>IDENTIFICATION</scope>
</reference>
<accession>A0A183UGE7</accession>
<dbReference type="WBParaSite" id="TCNE_0000756701-mRNA-1">
    <property type="protein sequence ID" value="TCNE_0000756701-mRNA-1"/>
    <property type="gene ID" value="TCNE_0000756701"/>
</dbReference>
<dbReference type="AlphaFoldDB" id="A0A183UGE7"/>
<protein>
    <submittedName>
        <fullName evidence="2">Apple domain-containing protein</fullName>
    </submittedName>
</protein>
<evidence type="ECO:0000313" key="1">
    <source>
        <dbReference type="Proteomes" id="UP000050794"/>
    </source>
</evidence>
<dbReference type="Proteomes" id="UP000050794">
    <property type="component" value="Unassembled WGS sequence"/>
</dbReference>
<sequence>MNSLLRCFAYAAPTLKRQCGEERCGPYGDAKNTILARNAHMAFGSIGVPPVSDSTDLALFCRLDTQHDRCLRDCGFTVQFNMRDYVCKRHYEEVPQDHKFNCFVEDTRSHRPLPNEIHHIFQI</sequence>
<proteinExistence type="predicted"/>
<name>A0A183UGE7_TOXCA</name>